<dbReference type="PANTHER" id="PTHR43861:SF1">
    <property type="entry name" value="TRANS-ACONITATE 2-METHYLTRANSFERASE"/>
    <property type="match status" value="1"/>
</dbReference>
<comment type="caution">
    <text evidence="4">The sequence shown here is derived from an EMBL/GenBank/DDBJ whole genome shotgun (WGS) entry which is preliminary data.</text>
</comment>
<keyword evidence="2" id="KW-0808">Transferase</keyword>
<dbReference type="EMBL" id="ML978127">
    <property type="protein sequence ID" value="KAF2097662.1"/>
    <property type="molecule type" value="Genomic_DNA"/>
</dbReference>
<evidence type="ECO:0000313" key="5">
    <source>
        <dbReference type="Proteomes" id="UP000799772"/>
    </source>
</evidence>
<dbReference type="Pfam" id="PF13649">
    <property type="entry name" value="Methyltransf_25"/>
    <property type="match status" value="1"/>
</dbReference>
<evidence type="ECO:0000313" key="4">
    <source>
        <dbReference type="EMBL" id="KAF2097662.1"/>
    </source>
</evidence>
<protein>
    <submittedName>
        <fullName evidence="4">S-adenosyl-L-methionine-dependent methyltransferase</fullName>
    </submittedName>
</protein>
<dbReference type="OrthoDB" id="2013972at2759"/>
<accession>A0A9P4M7U2</accession>
<keyword evidence="1 4" id="KW-0489">Methyltransferase</keyword>
<name>A0A9P4M7U2_9PEZI</name>
<keyword evidence="5" id="KW-1185">Reference proteome</keyword>
<dbReference type="SUPFAM" id="SSF53335">
    <property type="entry name" value="S-adenosyl-L-methionine-dependent methyltransferases"/>
    <property type="match status" value="1"/>
</dbReference>
<dbReference type="Gene3D" id="3.40.50.150">
    <property type="entry name" value="Vaccinia Virus protein VP39"/>
    <property type="match status" value="1"/>
</dbReference>
<sequence length="280" mass="31352">MPPIYGSDYERMCCGCTSVLASQMVSRTASTNPITSSSYILDSACGPGIVTQEIKRLYPDARILASDLSPAMLADVERKRGQLGWKDVETKVLDVRSLEGINDETFSHVFVNLGIQIPNDPEGPVKMTREVFRVLKTGGVAILSNWADRVWPAAYEETRKEIRPSDTSKSPMAAFKNPPSGSWFMKQLEEGGFNNNVELLPVTTYTSAKDMDELVENMMLAKGMFFPDYSNNELEKAKRVLRDEFAKLRTFEKTQEGVRIGMKAWIGVAWKKGDEGETVW</sequence>
<dbReference type="CDD" id="cd02440">
    <property type="entry name" value="AdoMet_MTases"/>
    <property type="match status" value="1"/>
</dbReference>
<evidence type="ECO:0000256" key="1">
    <source>
        <dbReference type="ARBA" id="ARBA00022603"/>
    </source>
</evidence>
<organism evidence="4 5">
    <name type="scientific">Rhizodiscina lignyota</name>
    <dbReference type="NCBI Taxonomy" id="1504668"/>
    <lineage>
        <taxon>Eukaryota</taxon>
        <taxon>Fungi</taxon>
        <taxon>Dikarya</taxon>
        <taxon>Ascomycota</taxon>
        <taxon>Pezizomycotina</taxon>
        <taxon>Dothideomycetes</taxon>
        <taxon>Pleosporomycetidae</taxon>
        <taxon>Aulographales</taxon>
        <taxon>Rhizodiscinaceae</taxon>
        <taxon>Rhizodiscina</taxon>
    </lineage>
</organism>
<dbReference type="GO" id="GO:0032259">
    <property type="term" value="P:methylation"/>
    <property type="evidence" value="ECO:0007669"/>
    <property type="project" value="UniProtKB-KW"/>
</dbReference>
<dbReference type="Proteomes" id="UP000799772">
    <property type="component" value="Unassembled WGS sequence"/>
</dbReference>
<reference evidence="4" key="1">
    <citation type="journal article" date="2020" name="Stud. Mycol.">
        <title>101 Dothideomycetes genomes: a test case for predicting lifestyles and emergence of pathogens.</title>
        <authorList>
            <person name="Haridas S."/>
            <person name="Albert R."/>
            <person name="Binder M."/>
            <person name="Bloem J."/>
            <person name="Labutti K."/>
            <person name="Salamov A."/>
            <person name="Andreopoulos B."/>
            <person name="Baker S."/>
            <person name="Barry K."/>
            <person name="Bills G."/>
            <person name="Bluhm B."/>
            <person name="Cannon C."/>
            <person name="Castanera R."/>
            <person name="Culley D."/>
            <person name="Daum C."/>
            <person name="Ezra D."/>
            <person name="Gonzalez J."/>
            <person name="Henrissat B."/>
            <person name="Kuo A."/>
            <person name="Liang C."/>
            <person name="Lipzen A."/>
            <person name="Lutzoni F."/>
            <person name="Magnuson J."/>
            <person name="Mondo S."/>
            <person name="Nolan M."/>
            <person name="Ohm R."/>
            <person name="Pangilinan J."/>
            <person name="Park H.-J."/>
            <person name="Ramirez L."/>
            <person name="Alfaro M."/>
            <person name="Sun H."/>
            <person name="Tritt A."/>
            <person name="Yoshinaga Y."/>
            <person name="Zwiers L.-H."/>
            <person name="Turgeon B."/>
            <person name="Goodwin S."/>
            <person name="Spatafora J."/>
            <person name="Crous P."/>
            <person name="Grigoriev I."/>
        </authorList>
    </citation>
    <scope>NUCLEOTIDE SEQUENCE</scope>
    <source>
        <strain evidence="4">CBS 133067</strain>
    </source>
</reference>
<feature type="domain" description="Methyltransferase" evidence="3">
    <location>
        <begin position="40"/>
        <end position="139"/>
    </location>
</feature>
<proteinExistence type="predicted"/>
<dbReference type="InterPro" id="IPR041698">
    <property type="entry name" value="Methyltransf_25"/>
</dbReference>
<gene>
    <name evidence="4" type="ORF">NA57DRAFT_76474</name>
</gene>
<evidence type="ECO:0000259" key="3">
    <source>
        <dbReference type="Pfam" id="PF13649"/>
    </source>
</evidence>
<dbReference type="InterPro" id="IPR029063">
    <property type="entry name" value="SAM-dependent_MTases_sf"/>
</dbReference>
<dbReference type="AlphaFoldDB" id="A0A9P4M7U2"/>
<dbReference type="GO" id="GO:0008168">
    <property type="term" value="F:methyltransferase activity"/>
    <property type="evidence" value="ECO:0007669"/>
    <property type="project" value="UniProtKB-KW"/>
</dbReference>
<evidence type="ECO:0000256" key="2">
    <source>
        <dbReference type="ARBA" id="ARBA00022679"/>
    </source>
</evidence>
<dbReference type="PANTHER" id="PTHR43861">
    <property type="entry name" value="TRANS-ACONITATE 2-METHYLTRANSFERASE-RELATED"/>
    <property type="match status" value="1"/>
</dbReference>